<keyword evidence="1" id="KW-0472">Membrane</keyword>
<evidence type="ECO:0000313" key="2">
    <source>
        <dbReference type="EMBL" id="PIQ70268.1"/>
    </source>
</evidence>
<evidence type="ECO:0000256" key="1">
    <source>
        <dbReference type="SAM" id="Phobius"/>
    </source>
</evidence>
<dbReference type="AlphaFoldDB" id="A0A2H0KG67"/>
<keyword evidence="1" id="KW-1133">Transmembrane helix</keyword>
<feature type="transmembrane region" description="Helical" evidence="1">
    <location>
        <begin position="69"/>
        <end position="87"/>
    </location>
</feature>
<feature type="transmembrane region" description="Helical" evidence="1">
    <location>
        <begin position="157"/>
        <end position="177"/>
    </location>
</feature>
<sequence>MPNLSLTIGQIKITPLFWALALAFIFSSFSMWKKMIKESYLEKDIFSTQILILLGGVIFEILFKMSLGIIVFGAFLGILMVSAWRFKILAINFWEGLDWLVLPIIYFFFFGGIGLFLNSWQWTAFGYSATSLLGLGLYLYLKKHYRRFFWYKSGKTGFLFWSICFYFSAVLLVLDFLQTKKVYWSEVLWIVLLTSSAGAIYHRAELNKK</sequence>
<evidence type="ECO:0000313" key="3">
    <source>
        <dbReference type="Proteomes" id="UP000231371"/>
    </source>
</evidence>
<protein>
    <submittedName>
        <fullName evidence="2">Uncharacterized protein</fullName>
    </submittedName>
</protein>
<dbReference type="Proteomes" id="UP000231371">
    <property type="component" value="Unassembled WGS sequence"/>
</dbReference>
<dbReference type="EMBL" id="PCVI01000023">
    <property type="protein sequence ID" value="PIQ70268.1"/>
    <property type="molecule type" value="Genomic_DNA"/>
</dbReference>
<name>A0A2H0KG67_9BACT</name>
<feature type="transmembrane region" description="Helical" evidence="1">
    <location>
        <begin position="124"/>
        <end position="141"/>
    </location>
</feature>
<feature type="transmembrane region" description="Helical" evidence="1">
    <location>
        <begin position="99"/>
        <end position="118"/>
    </location>
</feature>
<feature type="transmembrane region" description="Helical" evidence="1">
    <location>
        <begin position="183"/>
        <end position="201"/>
    </location>
</feature>
<comment type="caution">
    <text evidence="2">The sequence shown here is derived from an EMBL/GenBank/DDBJ whole genome shotgun (WGS) entry which is preliminary data.</text>
</comment>
<accession>A0A2H0KG67</accession>
<proteinExistence type="predicted"/>
<feature type="transmembrane region" description="Helical" evidence="1">
    <location>
        <begin position="44"/>
        <end position="63"/>
    </location>
</feature>
<organism evidence="2 3">
    <name type="scientific">Candidatus Shapirobacteria bacterium CG11_big_fil_rev_8_21_14_0_20_40_12</name>
    <dbReference type="NCBI Taxonomy" id="1974889"/>
    <lineage>
        <taxon>Bacteria</taxon>
        <taxon>Candidatus Shapironibacteriota</taxon>
    </lineage>
</organism>
<gene>
    <name evidence="2" type="ORF">COV89_01385</name>
</gene>
<feature type="transmembrane region" description="Helical" evidence="1">
    <location>
        <begin position="15"/>
        <end position="32"/>
    </location>
</feature>
<reference evidence="2 3" key="1">
    <citation type="submission" date="2017-09" db="EMBL/GenBank/DDBJ databases">
        <title>Depth-based differentiation of microbial function through sediment-hosted aquifers and enrichment of novel symbionts in the deep terrestrial subsurface.</title>
        <authorList>
            <person name="Probst A.J."/>
            <person name="Ladd B."/>
            <person name="Jarett J.K."/>
            <person name="Geller-Mcgrath D.E."/>
            <person name="Sieber C.M."/>
            <person name="Emerson J.B."/>
            <person name="Anantharaman K."/>
            <person name="Thomas B.C."/>
            <person name="Malmstrom R."/>
            <person name="Stieglmeier M."/>
            <person name="Klingl A."/>
            <person name="Woyke T."/>
            <person name="Ryan C.M."/>
            <person name="Banfield J.F."/>
        </authorList>
    </citation>
    <scope>NUCLEOTIDE SEQUENCE [LARGE SCALE GENOMIC DNA]</scope>
    <source>
        <strain evidence="2">CG11_big_fil_rev_8_21_14_0_20_40_12</strain>
    </source>
</reference>
<keyword evidence="1" id="KW-0812">Transmembrane</keyword>